<sequence length="143" mass="15971">MDDSAVRAARELRVVFTRLRRRFREVAVAQDDLSSSQLSVLMLLFKEGASTASALAAAERVRPQSMATTLAALDQHGLIQRAPDPDDGRRQLITLTAQGTERAEGDTQARAEWLARAMQTRYTESERRTMIEAMALLDRLTQP</sequence>
<evidence type="ECO:0000313" key="3">
    <source>
        <dbReference type="Proteomes" id="UP001519332"/>
    </source>
</evidence>
<dbReference type="PANTHER" id="PTHR39515:SF2">
    <property type="entry name" value="HTH-TYPE TRANSCRIPTIONAL REGULATOR RV0880"/>
    <property type="match status" value="1"/>
</dbReference>
<keyword evidence="3" id="KW-1185">Reference proteome</keyword>
<dbReference type="InterPro" id="IPR036388">
    <property type="entry name" value="WH-like_DNA-bd_sf"/>
</dbReference>
<dbReference type="SMART" id="SM00347">
    <property type="entry name" value="HTH_MARR"/>
    <property type="match status" value="1"/>
</dbReference>
<proteinExistence type="predicted"/>
<organism evidence="2 3">
    <name type="scientific">Kibdelosporangium banguiense</name>
    <dbReference type="NCBI Taxonomy" id="1365924"/>
    <lineage>
        <taxon>Bacteria</taxon>
        <taxon>Bacillati</taxon>
        <taxon>Actinomycetota</taxon>
        <taxon>Actinomycetes</taxon>
        <taxon>Pseudonocardiales</taxon>
        <taxon>Pseudonocardiaceae</taxon>
        <taxon>Kibdelosporangium</taxon>
    </lineage>
</organism>
<comment type="caution">
    <text evidence="2">The sequence shown here is derived from an EMBL/GenBank/DDBJ whole genome shotgun (WGS) entry which is preliminary data.</text>
</comment>
<dbReference type="Gene3D" id="1.10.10.10">
    <property type="entry name" value="Winged helix-like DNA-binding domain superfamily/Winged helix DNA-binding domain"/>
    <property type="match status" value="1"/>
</dbReference>
<dbReference type="PROSITE" id="PS50995">
    <property type="entry name" value="HTH_MARR_2"/>
    <property type="match status" value="1"/>
</dbReference>
<accession>A0ABS4U257</accession>
<dbReference type="InterPro" id="IPR052526">
    <property type="entry name" value="HTH-type_Bedaq_tolerance"/>
</dbReference>
<name>A0ABS4U257_9PSEU</name>
<dbReference type="EMBL" id="JAGINW010000001">
    <property type="protein sequence ID" value="MBP2330720.1"/>
    <property type="molecule type" value="Genomic_DNA"/>
</dbReference>
<dbReference type="InterPro" id="IPR000835">
    <property type="entry name" value="HTH_MarR-typ"/>
</dbReference>
<dbReference type="Pfam" id="PF01047">
    <property type="entry name" value="MarR"/>
    <property type="match status" value="1"/>
</dbReference>
<dbReference type="Gene3D" id="1.10.287.100">
    <property type="match status" value="1"/>
</dbReference>
<dbReference type="GO" id="GO:0003677">
    <property type="term" value="F:DNA binding"/>
    <property type="evidence" value="ECO:0007669"/>
    <property type="project" value="UniProtKB-KW"/>
</dbReference>
<dbReference type="InterPro" id="IPR036390">
    <property type="entry name" value="WH_DNA-bd_sf"/>
</dbReference>
<evidence type="ECO:0000259" key="1">
    <source>
        <dbReference type="PROSITE" id="PS50995"/>
    </source>
</evidence>
<dbReference type="SUPFAM" id="SSF46785">
    <property type="entry name" value="Winged helix' DNA-binding domain"/>
    <property type="match status" value="1"/>
</dbReference>
<dbReference type="PANTHER" id="PTHR39515">
    <property type="entry name" value="CONSERVED PROTEIN"/>
    <property type="match status" value="1"/>
</dbReference>
<feature type="domain" description="HTH marR-type" evidence="1">
    <location>
        <begin position="5"/>
        <end position="142"/>
    </location>
</feature>
<gene>
    <name evidence="2" type="ORF">JOF56_011105</name>
</gene>
<keyword evidence="2" id="KW-0238">DNA-binding</keyword>
<dbReference type="Proteomes" id="UP001519332">
    <property type="component" value="Unassembled WGS sequence"/>
</dbReference>
<protein>
    <submittedName>
        <fullName evidence="2">DNA-binding MarR family transcriptional regulator</fullName>
    </submittedName>
</protein>
<evidence type="ECO:0000313" key="2">
    <source>
        <dbReference type="EMBL" id="MBP2330720.1"/>
    </source>
</evidence>
<reference evidence="2 3" key="1">
    <citation type="submission" date="2021-03" db="EMBL/GenBank/DDBJ databases">
        <title>Sequencing the genomes of 1000 actinobacteria strains.</title>
        <authorList>
            <person name="Klenk H.-P."/>
        </authorList>
    </citation>
    <scope>NUCLEOTIDE SEQUENCE [LARGE SCALE GENOMIC DNA]</scope>
    <source>
        <strain evidence="2 3">DSM 46670</strain>
    </source>
</reference>
<dbReference type="RefSeq" id="WP_209647379.1">
    <property type="nucleotide sequence ID" value="NZ_JAGINW010000001.1"/>
</dbReference>